<keyword evidence="8" id="KW-1185">Reference proteome</keyword>
<evidence type="ECO:0000256" key="1">
    <source>
        <dbReference type="ARBA" id="ARBA00004141"/>
    </source>
</evidence>
<gene>
    <name evidence="7" type="ORF">PGX00_01295</name>
</gene>
<dbReference type="InterPro" id="IPR007016">
    <property type="entry name" value="O-antigen_ligase-rel_domated"/>
</dbReference>
<keyword evidence="2 5" id="KW-0812">Transmembrane</keyword>
<evidence type="ECO:0000313" key="8">
    <source>
        <dbReference type="Proteomes" id="UP001210678"/>
    </source>
</evidence>
<protein>
    <recommendedName>
        <fullName evidence="6">O-antigen ligase-related domain-containing protein</fullName>
    </recommendedName>
</protein>
<dbReference type="Proteomes" id="UP001210678">
    <property type="component" value="Unassembled WGS sequence"/>
</dbReference>
<comment type="caution">
    <text evidence="7">The sequence shown here is derived from an EMBL/GenBank/DDBJ whole genome shotgun (WGS) entry which is preliminary data.</text>
</comment>
<dbReference type="RefSeq" id="WP_272132205.1">
    <property type="nucleotide sequence ID" value="NZ_JAQLOI010000001.1"/>
</dbReference>
<sequence>MNFLQGKSISRLDSFWDVGRWGEILSYTFILLLPQAFKKDSREPAYLVRPLLFTLIVYIVLSGSRAPILVITLTTAFYFMFYNQKYLVRTIVIISFAATFLHFTFPDKIKPYEDRVVSIFNVQDEHSNIARLKMWEEAAIFAKKI</sequence>
<feature type="domain" description="O-antigen ligase-related" evidence="6">
    <location>
        <begin position="51"/>
        <end position="140"/>
    </location>
</feature>
<feature type="transmembrane region" description="Helical" evidence="5">
    <location>
        <begin position="86"/>
        <end position="105"/>
    </location>
</feature>
<dbReference type="Pfam" id="PF04932">
    <property type="entry name" value="Wzy_C"/>
    <property type="match status" value="1"/>
</dbReference>
<evidence type="ECO:0000259" key="6">
    <source>
        <dbReference type="Pfam" id="PF04932"/>
    </source>
</evidence>
<evidence type="ECO:0000256" key="2">
    <source>
        <dbReference type="ARBA" id="ARBA00022692"/>
    </source>
</evidence>
<keyword evidence="3 5" id="KW-1133">Transmembrane helix</keyword>
<evidence type="ECO:0000256" key="5">
    <source>
        <dbReference type="SAM" id="Phobius"/>
    </source>
</evidence>
<feature type="transmembrane region" description="Helical" evidence="5">
    <location>
        <begin position="50"/>
        <end position="80"/>
    </location>
</feature>
<evidence type="ECO:0000313" key="7">
    <source>
        <dbReference type="EMBL" id="MDB1122451.1"/>
    </source>
</evidence>
<reference evidence="7 8" key="1">
    <citation type="submission" date="2023-01" db="EMBL/GenBank/DDBJ databases">
        <title>Vibrio sp. KJ40-1 sp.nov, isolated from marine algae.</title>
        <authorList>
            <person name="Butt M."/>
            <person name="Kim J.M.J."/>
            <person name="Jeon C.O.C."/>
        </authorList>
    </citation>
    <scope>NUCLEOTIDE SEQUENCE [LARGE SCALE GENOMIC DNA]</scope>
    <source>
        <strain evidence="7 8">KJ40-1</strain>
    </source>
</reference>
<name>A0ABT4YMJ6_9VIBR</name>
<accession>A0ABT4YMJ6</accession>
<evidence type="ECO:0000256" key="3">
    <source>
        <dbReference type="ARBA" id="ARBA00022989"/>
    </source>
</evidence>
<dbReference type="EMBL" id="JAQLOI010000001">
    <property type="protein sequence ID" value="MDB1122451.1"/>
    <property type="molecule type" value="Genomic_DNA"/>
</dbReference>
<proteinExistence type="predicted"/>
<evidence type="ECO:0000256" key="4">
    <source>
        <dbReference type="ARBA" id="ARBA00023136"/>
    </source>
</evidence>
<comment type="subcellular location">
    <subcellularLocation>
        <location evidence="1">Membrane</location>
        <topology evidence="1">Multi-pass membrane protein</topology>
    </subcellularLocation>
</comment>
<organism evidence="7 8">
    <name type="scientific">Vibrio algarum</name>
    <dbReference type="NCBI Taxonomy" id="3020714"/>
    <lineage>
        <taxon>Bacteria</taxon>
        <taxon>Pseudomonadati</taxon>
        <taxon>Pseudomonadota</taxon>
        <taxon>Gammaproteobacteria</taxon>
        <taxon>Vibrionales</taxon>
        <taxon>Vibrionaceae</taxon>
        <taxon>Vibrio</taxon>
    </lineage>
</organism>
<keyword evidence="4 5" id="KW-0472">Membrane</keyword>